<keyword evidence="1" id="KW-0812">Transmembrane</keyword>
<proteinExistence type="predicted"/>
<feature type="transmembrane region" description="Helical" evidence="1">
    <location>
        <begin position="119"/>
        <end position="146"/>
    </location>
</feature>
<gene>
    <name evidence="2" type="ORF">GTC17262_05720</name>
</gene>
<dbReference type="AlphaFoldDB" id="A0AB33JJY4"/>
<sequence>MNCSYHPDRPAVTQCTECGRGLCAECAAKSGNSVCADCRNRKRGGSIALSLFYLVLYAVVFYLGYKWDFLFKDMDDHAFMSGYFLIAVIAGWQLCNSLFRIQGVMMTLEELGVWTLIKLAIYWIVGLFTAPIVILWNVISIIWQLVRIKMQKQ</sequence>
<keyword evidence="1" id="KW-0472">Membrane</keyword>
<dbReference type="EMBL" id="AP035789">
    <property type="protein sequence ID" value="BFO80381.1"/>
    <property type="molecule type" value="Genomic_DNA"/>
</dbReference>
<evidence type="ECO:0000313" key="2">
    <source>
        <dbReference type="EMBL" id="BFO80381.1"/>
    </source>
</evidence>
<name>A0AB33JJY4_9BACT</name>
<feature type="transmembrane region" description="Helical" evidence="1">
    <location>
        <begin position="77"/>
        <end position="99"/>
    </location>
</feature>
<evidence type="ECO:0008006" key="3">
    <source>
        <dbReference type="Google" id="ProtNLM"/>
    </source>
</evidence>
<feature type="transmembrane region" description="Helical" evidence="1">
    <location>
        <begin position="47"/>
        <end position="65"/>
    </location>
</feature>
<accession>A0AB33JJY4</accession>
<evidence type="ECO:0000256" key="1">
    <source>
        <dbReference type="SAM" id="Phobius"/>
    </source>
</evidence>
<protein>
    <recommendedName>
        <fullName evidence="3">B box-type domain-containing protein</fullName>
    </recommendedName>
</protein>
<reference evidence="2" key="1">
    <citation type="submission" date="2024-07" db="EMBL/GenBank/DDBJ databases">
        <title>Complete genome sequence of Prevotella sp. YM-2024 GTC17262.</title>
        <authorList>
            <person name="Hayashi M."/>
            <person name="Muto Y."/>
            <person name="Tanaka K."/>
            <person name="Niwa H."/>
        </authorList>
    </citation>
    <scope>NUCLEOTIDE SEQUENCE</scope>
    <source>
        <strain evidence="2">GTC17262</strain>
    </source>
</reference>
<keyword evidence="1" id="KW-1133">Transmembrane helix</keyword>
<organism evidence="2">
    <name type="scientific">Prevotella sp. GTC17262</name>
    <dbReference type="NCBI Taxonomy" id="3236797"/>
    <lineage>
        <taxon>Bacteria</taxon>
        <taxon>Pseudomonadati</taxon>
        <taxon>Bacteroidota</taxon>
        <taxon>Bacteroidia</taxon>
        <taxon>Bacteroidales</taxon>
        <taxon>Prevotellaceae</taxon>
        <taxon>Prevotella</taxon>
    </lineage>
</organism>